<comment type="caution">
    <text evidence="4">The sequence shown here is derived from an EMBL/GenBank/DDBJ whole genome shotgun (WGS) entry which is preliminary data.</text>
</comment>
<dbReference type="PROSITE" id="PS50985">
    <property type="entry name" value="GRAS"/>
    <property type="match status" value="1"/>
</dbReference>
<keyword evidence="2" id="KW-0804">Transcription</keyword>
<evidence type="ECO:0000313" key="5">
    <source>
        <dbReference type="Proteomes" id="UP000275267"/>
    </source>
</evidence>
<gene>
    <name evidence="4" type="ORF">C2845_PM05G05970</name>
</gene>
<keyword evidence="5" id="KW-1185">Reference proteome</keyword>
<keyword evidence="1" id="KW-0805">Transcription regulation</keyword>
<proteinExistence type="inferred from homology"/>
<dbReference type="EMBL" id="PQIB02000003">
    <property type="protein sequence ID" value="RLN30645.1"/>
    <property type="molecule type" value="Genomic_DNA"/>
</dbReference>
<accession>A0A3L6T3X7</accession>
<dbReference type="STRING" id="4540.A0A3L6T3X7"/>
<dbReference type="Pfam" id="PF03514">
    <property type="entry name" value="GRAS"/>
    <property type="match status" value="1"/>
</dbReference>
<dbReference type="InterPro" id="IPR005202">
    <property type="entry name" value="TF_GRAS"/>
</dbReference>
<sequence length="112" mass="11528">MPPALAAFLSAARAASPKIAVLAEQEAGHNGVSFRKRFPEALSYYAAAYDSLDAAAAAYRRPAAERAEVSARCWARRSGTCSCGRAPAGASGTTGCTTGLCAWRSPGSETCP</sequence>
<evidence type="ECO:0000256" key="3">
    <source>
        <dbReference type="PROSITE-ProRule" id="PRU01191"/>
    </source>
</evidence>
<dbReference type="AlphaFoldDB" id="A0A3L6T3X7"/>
<comment type="caution">
    <text evidence="3">Lacks conserved residue(s) required for the propagation of feature annotation.</text>
</comment>
<evidence type="ECO:0000256" key="1">
    <source>
        <dbReference type="ARBA" id="ARBA00023015"/>
    </source>
</evidence>
<dbReference type="Proteomes" id="UP000275267">
    <property type="component" value="Unassembled WGS sequence"/>
</dbReference>
<evidence type="ECO:0000256" key="2">
    <source>
        <dbReference type="ARBA" id="ARBA00023163"/>
    </source>
</evidence>
<reference evidence="5" key="1">
    <citation type="journal article" date="2019" name="Nat. Commun.">
        <title>The genome of broomcorn millet.</title>
        <authorList>
            <person name="Zou C."/>
            <person name="Miki D."/>
            <person name="Li D."/>
            <person name="Tang Q."/>
            <person name="Xiao L."/>
            <person name="Rajput S."/>
            <person name="Deng P."/>
            <person name="Jia W."/>
            <person name="Huang R."/>
            <person name="Zhang M."/>
            <person name="Sun Y."/>
            <person name="Hu J."/>
            <person name="Fu X."/>
            <person name="Schnable P.S."/>
            <person name="Li F."/>
            <person name="Zhang H."/>
            <person name="Feng B."/>
            <person name="Zhu X."/>
            <person name="Liu R."/>
            <person name="Schnable J.C."/>
            <person name="Zhu J.-K."/>
            <person name="Zhang H."/>
        </authorList>
    </citation>
    <scope>NUCLEOTIDE SEQUENCE [LARGE SCALE GENOMIC DNA]</scope>
</reference>
<organism evidence="4 5">
    <name type="scientific">Panicum miliaceum</name>
    <name type="common">Proso millet</name>
    <name type="synonym">Broomcorn millet</name>
    <dbReference type="NCBI Taxonomy" id="4540"/>
    <lineage>
        <taxon>Eukaryota</taxon>
        <taxon>Viridiplantae</taxon>
        <taxon>Streptophyta</taxon>
        <taxon>Embryophyta</taxon>
        <taxon>Tracheophyta</taxon>
        <taxon>Spermatophyta</taxon>
        <taxon>Magnoliopsida</taxon>
        <taxon>Liliopsida</taxon>
        <taxon>Poales</taxon>
        <taxon>Poaceae</taxon>
        <taxon>PACMAD clade</taxon>
        <taxon>Panicoideae</taxon>
        <taxon>Panicodae</taxon>
        <taxon>Paniceae</taxon>
        <taxon>Panicinae</taxon>
        <taxon>Panicum</taxon>
        <taxon>Panicum sect. Panicum</taxon>
    </lineage>
</organism>
<evidence type="ECO:0000313" key="4">
    <source>
        <dbReference type="EMBL" id="RLN30645.1"/>
    </source>
</evidence>
<comment type="similarity">
    <text evidence="3">Belongs to the GRAS family.</text>
</comment>
<name>A0A3L6T3X7_PANMI</name>
<protein>
    <submittedName>
        <fullName evidence="4">Uncharacterized protein</fullName>
    </submittedName>
</protein>